<dbReference type="STRING" id="418985.A0A1V9XT42"/>
<dbReference type="InParanoid" id="A0A1V9XT42"/>
<dbReference type="GO" id="GO:0016740">
    <property type="term" value="F:transferase activity"/>
    <property type="evidence" value="ECO:0007669"/>
    <property type="project" value="UniProtKB-KW"/>
</dbReference>
<dbReference type="Proteomes" id="UP000192247">
    <property type="component" value="Unassembled WGS sequence"/>
</dbReference>
<evidence type="ECO:0000313" key="2">
    <source>
        <dbReference type="Proteomes" id="UP000192247"/>
    </source>
</evidence>
<keyword evidence="1" id="KW-0808">Transferase</keyword>
<gene>
    <name evidence="1" type="ORF">BIW11_07646</name>
</gene>
<organism evidence="1 2">
    <name type="scientific">Tropilaelaps mercedesae</name>
    <dbReference type="NCBI Taxonomy" id="418985"/>
    <lineage>
        <taxon>Eukaryota</taxon>
        <taxon>Metazoa</taxon>
        <taxon>Ecdysozoa</taxon>
        <taxon>Arthropoda</taxon>
        <taxon>Chelicerata</taxon>
        <taxon>Arachnida</taxon>
        <taxon>Acari</taxon>
        <taxon>Parasitiformes</taxon>
        <taxon>Mesostigmata</taxon>
        <taxon>Gamasina</taxon>
        <taxon>Dermanyssoidea</taxon>
        <taxon>Laelapidae</taxon>
        <taxon>Tropilaelaps</taxon>
    </lineage>
</organism>
<name>A0A1V9XT42_9ACAR</name>
<keyword evidence="2" id="KW-1185">Reference proteome</keyword>
<sequence length="189" mass="21411">MAHLLVNTARLSIESFYGQTIYVFWQSDECYKCLPLLLFSLSPTDPKNSTVLFTSYSSTTFLRLGQNETLNCNTPSLQNQAEYLIQVFENKSCHTTTITPAKNEYHPLVAVLLAQLIIVYLMRRGVIIWENYFAGDTMASGEGIRSTNENALDRLQETTPQAPRRLRSLDTFRGLSLFLMVFVNYGGGM</sequence>
<evidence type="ECO:0000313" key="1">
    <source>
        <dbReference type="EMBL" id="OQR76649.1"/>
    </source>
</evidence>
<proteinExistence type="predicted"/>
<dbReference type="OrthoDB" id="2149840at2759"/>
<accession>A0A1V9XT42</accession>
<reference evidence="1 2" key="1">
    <citation type="journal article" date="2017" name="Gigascience">
        <title>Draft genome of the honey bee ectoparasitic mite, Tropilaelaps mercedesae, is shaped by the parasitic life history.</title>
        <authorList>
            <person name="Dong X."/>
            <person name="Armstrong S.D."/>
            <person name="Xia D."/>
            <person name="Makepeace B.L."/>
            <person name="Darby A.C."/>
            <person name="Kadowaki T."/>
        </authorList>
    </citation>
    <scope>NUCLEOTIDE SEQUENCE [LARGE SCALE GENOMIC DNA]</scope>
    <source>
        <strain evidence="1">Wuxi-XJTLU</strain>
    </source>
</reference>
<dbReference type="EMBL" id="MNPL01004578">
    <property type="protein sequence ID" value="OQR76649.1"/>
    <property type="molecule type" value="Genomic_DNA"/>
</dbReference>
<protein>
    <submittedName>
        <fullName evidence="1">Heparan-alpha-glucosaminide N-acetyltransferase-like</fullName>
    </submittedName>
</protein>
<dbReference type="AlphaFoldDB" id="A0A1V9XT42"/>
<comment type="caution">
    <text evidence="1">The sequence shown here is derived from an EMBL/GenBank/DDBJ whole genome shotgun (WGS) entry which is preliminary data.</text>
</comment>